<organism evidence="1">
    <name type="scientific">Schizaphis graminum</name>
    <name type="common">Green bug aphid</name>
    <dbReference type="NCBI Taxonomy" id="13262"/>
    <lineage>
        <taxon>Eukaryota</taxon>
        <taxon>Metazoa</taxon>
        <taxon>Ecdysozoa</taxon>
        <taxon>Arthropoda</taxon>
        <taxon>Hexapoda</taxon>
        <taxon>Insecta</taxon>
        <taxon>Pterygota</taxon>
        <taxon>Neoptera</taxon>
        <taxon>Paraneoptera</taxon>
        <taxon>Hemiptera</taxon>
        <taxon>Sternorrhyncha</taxon>
        <taxon>Aphidomorpha</taxon>
        <taxon>Aphidoidea</taxon>
        <taxon>Aphididae</taxon>
        <taxon>Aphidini</taxon>
        <taxon>Schizaphis</taxon>
    </lineage>
</organism>
<gene>
    <name evidence="1" type="ORF">g.798</name>
</gene>
<name>A0A2S2NSH2_SCHGA</name>
<dbReference type="AlphaFoldDB" id="A0A2S2NSH2"/>
<proteinExistence type="predicted"/>
<reference evidence="1" key="1">
    <citation type="submission" date="2018-04" db="EMBL/GenBank/DDBJ databases">
        <title>Transcriptome of Schizaphis graminum biotype I.</title>
        <authorList>
            <person name="Scully E.D."/>
            <person name="Geib S.M."/>
            <person name="Palmer N.A."/>
            <person name="Koch K."/>
            <person name="Bradshaw J."/>
            <person name="Heng-Moss T."/>
            <person name="Sarath G."/>
        </authorList>
    </citation>
    <scope>NUCLEOTIDE SEQUENCE</scope>
</reference>
<protein>
    <submittedName>
        <fullName evidence="1">Uncharacterized protein</fullName>
    </submittedName>
</protein>
<accession>A0A2S2NSH2</accession>
<sequence>MNILSEEMMKELVPKIGHRAKLKANIDEWKKVLDLTSSQITIMDISSPLSIDFESPSTSSLASVEGLTDTPSDTEISFTSSNNQTLNVSNSNAINNQHSNLSLIRQSSESVQNLVLNYLNNSIEGKGILFKYRESGVLDNLGRRKLCNLIVRKELENEPDKIVTSQKLLLLSQEITSIFPKEHISTYFIPYMSYVKKATKGKLLDCFNNRRREFKKAGVITHHSRGTTTIEPNFLNLNTLVNSDIENVEEPIKWLNNSSDPWDIVEKYWDFTKSYRLRNVLNSVIQTVSQYMNEFPALK</sequence>
<evidence type="ECO:0000313" key="1">
    <source>
        <dbReference type="EMBL" id="MBY19972.1"/>
    </source>
</evidence>
<dbReference type="EMBL" id="GGMR01007353">
    <property type="protein sequence ID" value="MBY19972.1"/>
    <property type="molecule type" value="Transcribed_RNA"/>
</dbReference>